<name>A0A9N8RZW8_9BURK</name>
<dbReference type="SUPFAM" id="SSF103473">
    <property type="entry name" value="MFS general substrate transporter"/>
    <property type="match status" value="1"/>
</dbReference>
<dbReference type="InterPro" id="IPR036259">
    <property type="entry name" value="MFS_trans_sf"/>
</dbReference>
<gene>
    <name evidence="4" type="ORF">LMG31841_04351</name>
</gene>
<dbReference type="CDD" id="cd06174">
    <property type="entry name" value="MFS"/>
    <property type="match status" value="1"/>
</dbReference>
<dbReference type="SUPFAM" id="SSF53335">
    <property type="entry name" value="S-adenosyl-L-methionine-dependent methyltransferases"/>
    <property type="match status" value="1"/>
</dbReference>
<feature type="transmembrane region" description="Helical" evidence="3">
    <location>
        <begin position="301"/>
        <end position="320"/>
    </location>
</feature>
<dbReference type="Proteomes" id="UP000789704">
    <property type="component" value="Unassembled WGS sequence"/>
</dbReference>
<reference evidence="4" key="1">
    <citation type="submission" date="2021-04" db="EMBL/GenBank/DDBJ databases">
        <authorList>
            <person name="Vanwijnsberghe S."/>
        </authorList>
    </citation>
    <scope>NUCLEOTIDE SEQUENCE</scope>
    <source>
        <strain evidence="4">LMG 31841</strain>
    </source>
</reference>
<accession>A0A9N8RZW8</accession>
<comment type="caution">
    <text evidence="4">The sequence shown here is derived from an EMBL/GenBank/DDBJ whole genome shotgun (WGS) entry which is preliminary data.</text>
</comment>
<evidence type="ECO:0000256" key="3">
    <source>
        <dbReference type="SAM" id="Phobius"/>
    </source>
</evidence>
<evidence type="ECO:0000256" key="1">
    <source>
        <dbReference type="ARBA" id="ARBA00023115"/>
    </source>
</evidence>
<feature type="transmembrane region" description="Helical" evidence="3">
    <location>
        <begin position="364"/>
        <end position="388"/>
    </location>
</feature>
<dbReference type="PANTHER" id="PTHR43317:SF1">
    <property type="entry name" value="THERMOSPERMINE SYNTHASE ACAULIS5"/>
    <property type="match status" value="1"/>
</dbReference>
<feature type="region of interest" description="Disordered" evidence="2">
    <location>
        <begin position="31"/>
        <end position="71"/>
    </location>
</feature>
<dbReference type="Gene3D" id="3.40.50.150">
    <property type="entry name" value="Vaccinia Virus protein VP39"/>
    <property type="match status" value="1"/>
</dbReference>
<evidence type="ECO:0008006" key="6">
    <source>
        <dbReference type="Google" id="ProtNLM"/>
    </source>
</evidence>
<organism evidence="4 5">
    <name type="scientific">Paraburkholderia saeva</name>
    <dbReference type="NCBI Taxonomy" id="2777537"/>
    <lineage>
        <taxon>Bacteria</taxon>
        <taxon>Pseudomonadati</taxon>
        <taxon>Pseudomonadota</taxon>
        <taxon>Betaproteobacteria</taxon>
        <taxon>Burkholderiales</taxon>
        <taxon>Burkholderiaceae</taxon>
        <taxon>Paraburkholderia</taxon>
    </lineage>
</organism>
<feature type="transmembrane region" description="Helical" evidence="3">
    <location>
        <begin position="181"/>
        <end position="205"/>
    </location>
</feature>
<feature type="transmembrane region" description="Helical" evidence="3">
    <location>
        <begin position="79"/>
        <end position="100"/>
    </location>
</feature>
<feature type="transmembrane region" description="Helical" evidence="3">
    <location>
        <begin position="479"/>
        <end position="499"/>
    </location>
</feature>
<feature type="transmembrane region" description="Helical" evidence="3">
    <location>
        <begin position="450"/>
        <end position="473"/>
    </location>
</feature>
<sequence>MSAAPTGLQAVGAVVFSITLFEVDSRLPTDKPMTSSLAGRAKTPRRERREQERAQRRATPGSNDTQAPSGQSFTPTLPVAWPALLLFISGAAALIYQVLWIKQLSLVVGVEVQAVTTGVSAFFAGLALGGWLFGRIADRSTRPLRLYALLEAGTLSVAVTSTFALAHAAAPFAILQNHAGLVAWAIPFALVGVPAVLMGGTLPVLMRSLAPREGDVGRAGGRLYSANTLGAIVGTLATPFVLIPSLGVHGSAWAAAVLNGIAGAGAIVLARRRHAAVPAVLPSSEHKDARGNIAQLRGSRLALALYAVAGGIALGYEVVWSQTIVQFISTRSFAFAIVLATYLCGLVLGSAIGSRYVDRARDPWGVFAILIASAGVIAVLEIAGLGGWLLQGQSMVAGVVLESTGSLLAAMCARFALAGVSIVFIPTLLLGAAFPFALRLGVNARRLGRDVGAVVALNTAGGIAGTVIAGFVLVPVLGLVRALAALAIAAALVGVVAAWRGSRGIPGATHVTRWSMVVLTLVAIATGVLTPTDRLASLLTAARGGTLSLYEESEGGTVAVVEQSAGEHTFRRLYIQGVSNSGDAMTSLRYMRLQALLPLIIHRDTPHSAMVIGLGTGITGGALLAWPGLDQRVVAELLPAVKRAVPQFKGNYNLSTDPRIDIRLRDGRRELLRSTQHYDLITLEPPPPSAAGVVNLYSTNFYRLAASRLQAGGIVAQWLPLPTQNEDDTRALIKSFVQVFPYASLWTTELHEMMLVGSMQPMELDATRIQDRFNQPPVAAALREVGINSPAALLSTWITDRAGLEYYAADAKPVTDNHPRIEYATWVRRDDFPQTLTHLLALRTEPPLRNASDALRTAMQLESGTLQMFYGAGLDAIRGDRDAWQRDISNVMHADPDNPYYRWFTGGPG</sequence>
<feature type="transmembrane region" description="Helical" evidence="3">
    <location>
        <begin position="252"/>
        <end position="270"/>
    </location>
</feature>
<dbReference type="Gene3D" id="1.20.1250.20">
    <property type="entry name" value="MFS general substrate transporter like domains"/>
    <property type="match status" value="1"/>
</dbReference>
<keyword evidence="3" id="KW-1133">Transmembrane helix</keyword>
<keyword evidence="1" id="KW-0620">Polyamine biosynthesis</keyword>
<feature type="transmembrane region" description="Helical" evidence="3">
    <location>
        <begin position="226"/>
        <end position="246"/>
    </location>
</feature>
<evidence type="ECO:0000313" key="5">
    <source>
        <dbReference type="Proteomes" id="UP000789704"/>
    </source>
</evidence>
<dbReference type="GO" id="GO:0006596">
    <property type="term" value="P:polyamine biosynthetic process"/>
    <property type="evidence" value="ECO:0007669"/>
    <property type="project" value="UniProtKB-KW"/>
</dbReference>
<feature type="compositionally biased region" description="Polar residues" evidence="2">
    <location>
        <begin position="60"/>
        <end position="71"/>
    </location>
</feature>
<evidence type="ECO:0000313" key="4">
    <source>
        <dbReference type="EMBL" id="CAG4914221.1"/>
    </source>
</evidence>
<keyword evidence="3" id="KW-0472">Membrane</keyword>
<dbReference type="AlphaFoldDB" id="A0A9N8RZW8"/>
<dbReference type="InterPro" id="IPR029063">
    <property type="entry name" value="SAM-dependent_MTases_sf"/>
</dbReference>
<dbReference type="NCBIfam" id="NF037959">
    <property type="entry name" value="MFS_SpdSyn"/>
    <property type="match status" value="2"/>
</dbReference>
<feature type="transmembrane region" description="Helical" evidence="3">
    <location>
        <begin position="408"/>
        <end position="438"/>
    </location>
</feature>
<evidence type="ECO:0000256" key="2">
    <source>
        <dbReference type="SAM" id="MobiDB-lite"/>
    </source>
</evidence>
<dbReference type="PANTHER" id="PTHR43317">
    <property type="entry name" value="THERMOSPERMINE SYNTHASE ACAULIS5"/>
    <property type="match status" value="1"/>
</dbReference>
<proteinExistence type="predicted"/>
<feature type="transmembrane region" description="Helical" evidence="3">
    <location>
        <begin position="332"/>
        <end position="352"/>
    </location>
</feature>
<feature type="transmembrane region" description="Helical" evidence="3">
    <location>
        <begin position="146"/>
        <end position="169"/>
    </location>
</feature>
<feature type="transmembrane region" description="Helical" evidence="3">
    <location>
        <begin position="511"/>
        <end position="529"/>
    </location>
</feature>
<keyword evidence="3" id="KW-0812">Transmembrane</keyword>
<feature type="transmembrane region" description="Helical" evidence="3">
    <location>
        <begin position="112"/>
        <end position="134"/>
    </location>
</feature>
<keyword evidence="5" id="KW-1185">Reference proteome</keyword>
<dbReference type="EMBL" id="CAJQZC010000009">
    <property type="protein sequence ID" value="CAG4914221.1"/>
    <property type="molecule type" value="Genomic_DNA"/>
</dbReference>
<protein>
    <recommendedName>
        <fullName evidence="6">Spermidine synthase</fullName>
    </recommendedName>
</protein>